<keyword evidence="4" id="KW-1133">Transmembrane helix</keyword>
<evidence type="ECO:0000256" key="2">
    <source>
        <dbReference type="ARBA" id="ARBA00023098"/>
    </source>
</evidence>
<keyword evidence="4" id="KW-0812">Transmembrane</keyword>
<evidence type="ECO:0000256" key="4">
    <source>
        <dbReference type="SAM" id="Phobius"/>
    </source>
</evidence>
<proteinExistence type="predicted"/>
<feature type="region of interest" description="Disordered" evidence="3">
    <location>
        <begin position="985"/>
        <end position="1005"/>
    </location>
</feature>
<reference evidence="7 8" key="1">
    <citation type="submission" date="2019-03" db="EMBL/GenBank/DDBJ databases">
        <authorList>
            <person name="Gaulin E."/>
            <person name="Dumas B."/>
        </authorList>
    </citation>
    <scope>NUCLEOTIDE SEQUENCE [LARGE SCALE GENOMIC DNA]</scope>
    <source>
        <strain evidence="7">CBS 568.67</strain>
    </source>
</reference>
<dbReference type="EMBL" id="VJMH01005995">
    <property type="protein sequence ID" value="KAF0692015.1"/>
    <property type="molecule type" value="Genomic_DNA"/>
</dbReference>
<dbReference type="OrthoDB" id="159395at2759"/>
<organism evidence="7 8">
    <name type="scientific">Aphanomyces stellatus</name>
    <dbReference type="NCBI Taxonomy" id="120398"/>
    <lineage>
        <taxon>Eukaryota</taxon>
        <taxon>Sar</taxon>
        <taxon>Stramenopiles</taxon>
        <taxon>Oomycota</taxon>
        <taxon>Saprolegniomycetes</taxon>
        <taxon>Saprolegniales</taxon>
        <taxon>Verrucalvaceae</taxon>
        <taxon>Aphanomyces</taxon>
    </lineage>
</organism>
<evidence type="ECO:0000256" key="5">
    <source>
        <dbReference type="SAM" id="SignalP"/>
    </source>
</evidence>
<feature type="transmembrane region" description="Helical" evidence="4">
    <location>
        <begin position="358"/>
        <end position="382"/>
    </location>
</feature>
<feature type="transmembrane region" description="Helical" evidence="4">
    <location>
        <begin position="437"/>
        <end position="455"/>
    </location>
</feature>
<keyword evidence="4" id="KW-0472">Membrane</keyword>
<reference evidence="6" key="2">
    <citation type="submission" date="2019-06" db="EMBL/GenBank/DDBJ databases">
        <title>Genomics analysis of Aphanomyces spp. identifies a new class of oomycete effector associated with host adaptation.</title>
        <authorList>
            <person name="Gaulin E."/>
        </authorList>
    </citation>
    <scope>NUCLEOTIDE SEQUENCE</scope>
    <source>
        <strain evidence="6">CBS 578.67</strain>
    </source>
</reference>
<keyword evidence="2" id="KW-0443">Lipid metabolism</keyword>
<evidence type="ECO:0000313" key="6">
    <source>
        <dbReference type="EMBL" id="KAF0692015.1"/>
    </source>
</evidence>
<dbReference type="EMBL" id="CAADRA010006016">
    <property type="protein sequence ID" value="VFT93621.1"/>
    <property type="molecule type" value="Genomic_DNA"/>
</dbReference>
<dbReference type="PANTHER" id="PTHR12187:SF11">
    <property type="entry name" value="PHOSPHATIDYLINOSITOL-3,4-BISPHOSPHATE 4-PHOSPHATASE"/>
    <property type="match status" value="1"/>
</dbReference>
<feature type="transmembrane region" description="Helical" evidence="4">
    <location>
        <begin position="572"/>
        <end position="595"/>
    </location>
</feature>
<feature type="transmembrane region" description="Helical" evidence="4">
    <location>
        <begin position="467"/>
        <end position="487"/>
    </location>
</feature>
<keyword evidence="5" id="KW-0732">Signal</keyword>
<sequence>MARLACIWSLLWGMIIFAVAAVSTSAAAPPIPFTTPICRYASQPCVRLVDRNQSNITQVTLPSTASGISLPTRYIDYTSLRPDTSLAASATCPTNYSSCVETSAYVPTAAALGNGLFNITFVPFEVDVSSPDVAFLLLNLSTSVLTHAPPCVYPAFCNDTVWAVAAAKAPISLVVSAVTGLLDVHVVLKSSASHFFLVSSMRLSDVAIRPAGNHRFAPTISFESDPVRMRLSFHLPRGVANTTVCVTLQSSLCGPVSSLVSFQALANTTLDVLQGSGSVRANLTAASPSSLCVFVHWDLSSDIPHAPLGLALAGVSLSTTTPAFLAWNATGTAPQCAPVVFLASPRAIDRNPMVPKPLWTVVSLVLYVFALVVACLLVRLHGLAFVRETMYTDLALLSILCLLVASVLLHVLWLTLLNRLPASDAVETSFLVAVLDMLRQAVVWTLVVSISVHWLSIVSPMTPSGRLLALWLTLMLVYVILLVVYLVQNYAVIKCTYVDYLRNHHDDSLWLPLLQPAGWKYGADKVCVDSQHGFVYTYGLMHILPVGLVLVLATLGLGLVRQSRQSRRRRPAAAAVVHQAVLGLAAVVLSMATALGAQHVLAVVLYVTERHVSPLLWLVVGDYLPTLVPSLGFLMLQWNAKVFALPPPPSSSSTTTTLWPKQTDDDAHHALLSHPSTCHLLSQRMAELTVTMPPDTSSSLVVTVYQSVTTQDETNLSMERRTGMTVTTVTTTKVPTWILVATIDRPTPSKATSIQVPWLPQSHLRLVVQDGDAKQLDNDENDDDAGVSMAALLHDGHRVRCRVGNTTHAMTVLLALGLSSSISRPLDCDIAIVETLRESPWPTDVVLAYLDHLVTARTALATDAARDLAMFDAAQASAGTCYANIIDQIQGEADVDLVRQWLVQRIAKRREYVALLVECIALYKDRRRHGLFFKRSAEKKDSRLRFLPINLHLHDMAVETTTTYSTITMGAFACHTTTKFSHHALDTHHPRHGSRDDTTTADETDDDETTFIAPIPNERSFTDELDRFHDEVTWASLVRHDECNAHAVAALVTSAIDWVNNAVRAGTLADVWGGWVACGFLFHVESLVSDHGKESQVLADCAAAVDWLGATTLDLAFDDACQCVHPASGVSRMRLHPRASTHHHAAGVHVVLHLCCAAAWDALPPPQVLVVPLLFTQGINEMQTLANKAVTSYKETLPESINEANGARLAAFVDQRLDWPHMDEIQSKLVQLQQAITHARRERVKKKHPEILQLAGQITRLVGGARVTCCKDGINRTAMSVTLEHGWLLGHLHHVGAPAVRRAVATMRSEGVCLDIVEKNTGMREYSFTGLQRSMLPEAYRCPEGTYGAGPLV</sequence>
<dbReference type="GO" id="GO:0016316">
    <property type="term" value="F:phosphatidylinositol-3,4-bisphosphate 4-phosphatase activity"/>
    <property type="evidence" value="ECO:0007669"/>
    <property type="project" value="InterPro"/>
</dbReference>
<keyword evidence="1" id="KW-0378">Hydrolase</keyword>
<evidence type="ECO:0000256" key="3">
    <source>
        <dbReference type="SAM" id="MobiDB-lite"/>
    </source>
</evidence>
<dbReference type="InterPro" id="IPR039034">
    <property type="entry name" value="INPP4"/>
</dbReference>
<dbReference type="PANTHER" id="PTHR12187">
    <property type="entry name" value="AGAP000124-PA"/>
    <property type="match status" value="1"/>
</dbReference>
<feature type="compositionally biased region" description="Basic and acidic residues" evidence="3">
    <location>
        <begin position="985"/>
        <end position="998"/>
    </location>
</feature>
<evidence type="ECO:0000313" key="7">
    <source>
        <dbReference type="EMBL" id="VFT93621.1"/>
    </source>
</evidence>
<feature type="transmembrane region" description="Helical" evidence="4">
    <location>
        <begin position="540"/>
        <end position="560"/>
    </location>
</feature>
<dbReference type="GO" id="GO:0005737">
    <property type="term" value="C:cytoplasm"/>
    <property type="evidence" value="ECO:0007669"/>
    <property type="project" value="TreeGrafter"/>
</dbReference>
<accession>A0A485L8B0</accession>
<evidence type="ECO:0000256" key="1">
    <source>
        <dbReference type="ARBA" id="ARBA00022801"/>
    </source>
</evidence>
<feature type="chain" id="PRO_5036355556" evidence="5">
    <location>
        <begin position="22"/>
        <end position="1353"/>
    </location>
</feature>
<gene>
    <name evidence="7" type="primary">Aste57867_16857</name>
    <name evidence="6" type="ORF">As57867_016799</name>
    <name evidence="7" type="ORF">ASTE57867_16857</name>
</gene>
<dbReference type="Proteomes" id="UP000332933">
    <property type="component" value="Unassembled WGS sequence"/>
</dbReference>
<feature type="signal peptide" evidence="5">
    <location>
        <begin position="1"/>
        <end position="21"/>
    </location>
</feature>
<protein>
    <submittedName>
        <fullName evidence="7">Aste57867_16857 protein</fullName>
    </submittedName>
</protein>
<name>A0A485L8B0_9STRA</name>
<keyword evidence="8" id="KW-1185">Reference proteome</keyword>
<feature type="transmembrane region" description="Helical" evidence="4">
    <location>
        <begin position="394"/>
        <end position="417"/>
    </location>
</feature>
<evidence type="ECO:0000313" key="8">
    <source>
        <dbReference type="Proteomes" id="UP000332933"/>
    </source>
</evidence>